<dbReference type="Gene3D" id="1.10.510.10">
    <property type="entry name" value="Transferase(Phosphotransferase) domain 1"/>
    <property type="match status" value="1"/>
</dbReference>
<dbReference type="SMART" id="SM00219">
    <property type="entry name" value="TyrKc"/>
    <property type="match status" value="1"/>
</dbReference>
<dbReference type="SUPFAM" id="SSF56112">
    <property type="entry name" value="Protein kinase-like (PK-like)"/>
    <property type="match status" value="1"/>
</dbReference>
<keyword evidence="9" id="KW-0472">Membrane</keyword>
<evidence type="ECO:0000259" key="14">
    <source>
        <dbReference type="PROSITE" id="PS50011"/>
    </source>
</evidence>
<organism evidence="15 16">
    <name type="scientific">Salmo trutta</name>
    <name type="common">Brown trout</name>
    <dbReference type="NCBI Taxonomy" id="8032"/>
    <lineage>
        <taxon>Eukaryota</taxon>
        <taxon>Metazoa</taxon>
        <taxon>Chordata</taxon>
        <taxon>Craniata</taxon>
        <taxon>Vertebrata</taxon>
        <taxon>Euteleostomi</taxon>
        <taxon>Actinopterygii</taxon>
        <taxon>Neopterygii</taxon>
        <taxon>Teleostei</taxon>
        <taxon>Protacanthopterygii</taxon>
        <taxon>Salmoniformes</taxon>
        <taxon>Salmonidae</taxon>
        <taxon>Salmoninae</taxon>
        <taxon>Salmo</taxon>
    </lineage>
</organism>
<evidence type="ECO:0000256" key="3">
    <source>
        <dbReference type="ARBA" id="ARBA00022679"/>
    </source>
</evidence>
<dbReference type="PROSITE" id="PS00107">
    <property type="entry name" value="PROTEIN_KINASE_ATP"/>
    <property type="match status" value="1"/>
</dbReference>
<dbReference type="GO" id="GO:0005524">
    <property type="term" value="F:ATP binding"/>
    <property type="evidence" value="ECO:0007669"/>
    <property type="project" value="UniProtKB-UniRule"/>
</dbReference>
<keyword evidence="11" id="KW-0675">Receptor</keyword>
<dbReference type="FunFam" id="1.10.510.10:FF:000083">
    <property type="entry name" value="Ephrin type-A receptor 3"/>
    <property type="match status" value="1"/>
</dbReference>
<dbReference type="InterPro" id="IPR000719">
    <property type="entry name" value="Prot_kinase_dom"/>
</dbReference>
<dbReference type="InterPro" id="IPR020635">
    <property type="entry name" value="Tyr_kinase_cat_dom"/>
</dbReference>
<dbReference type="InterPro" id="IPR011009">
    <property type="entry name" value="Kinase-like_dom_sf"/>
</dbReference>
<comment type="catalytic activity">
    <reaction evidence="12">
        <text>L-tyrosyl-[protein] + ATP = O-phospho-L-tyrosyl-[protein] + ADP + H(+)</text>
        <dbReference type="Rhea" id="RHEA:10596"/>
        <dbReference type="Rhea" id="RHEA-COMP:10136"/>
        <dbReference type="Rhea" id="RHEA-COMP:20101"/>
        <dbReference type="ChEBI" id="CHEBI:15378"/>
        <dbReference type="ChEBI" id="CHEBI:30616"/>
        <dbReference type="ChEBI" id="CHEBI:46858"/>
        <dbReference type="ChEBI" id="CHEBI:61978"/>
        <dbReference type="ChEBI" id="CHEBI:456216"/>
        <dbReference type="EC" id="2.7.10.1"/>
    </reaction>
</comment>
<evidence type="ECO:0000256" key="12">
    <source>
        <dbReference type="ARBA" id="ARBA00051243"/>
    </source>
</evidence>
<dbReference type="GO" id="GO:0005005">
    <property type="term" value="F:transmembrane-ephrin receptor activity"/>
    <property type="evidence" value="ECO:0007669"/>
    <property type="project" value="TreeGrafter"/>
</dbReference>
<keyword evidence="3" id="KW-0808">Transferase</keyword>
<keyword evidence="16" id="KW-1185">Reference proteome</keyword>
<dbReference type="GeneTree" id="ENSGT00940000154490"/>
<dbReference type="EC" id="2.7.10.1" evidence="2"/>
<protein>
    <recommendedName>
        <fullName evidence="2">receptor protein-tyrosine kinase</fullName>
        <ecNumber evidence="2">2.7.10.1</ecNumber>
    </recommendedName>
</protein>
<evidence type="ECO:0000256" key="8">
    <source>
        <dbReference type="ARBA" id="ARBA00022989"/>
    </source>
</evidence>
<dbReference type="Pfam" id="PF07714">
    <property type="entry name" value="PK_Tyr_Ser-Thr"/>
    <property type="match status" value="1"/>
</dbReference>
<dbReference type="Gene3D" id="3.30.200.20">
    <property type="entry name" value="Phosphorylase Kinase, domain 1"/>
    <property type="match status" value="1"/>
</dbReference>
<keyword evidence="4" id="KW-0812">Transmembrane</keyword>
<reference evidence="15" key="2">
    <citation type="submission" date="2025-09" db="UniProtKB">
        <authorList>
            <consortium name="Ensembl"/>
        </authorList>
    </citation>
    <scope>IDENTIFICATION</scope>
</reference>
<dbReference type="PANTHER" id="PTHR46877:SF10">
    <property type="entry name" value="EPHRIN TYPE-A RECEPTOR 6"/>
    <property type="match status" value="1"/>
</dbReference>
<dbReference type="AlphaFoldDB" id="A0A673Y6Q4"/>
<accession>A0A673Y6Q4</accession>
<dbReference type="InterPro" id="IPR001245">
    <property type="entry name" value="Ser-Thr/Tyr_kinase_cat_dom"/>
</dbReference>
<comment type="subcellular location">
    <subcellularLocation>
        <location evidence="1">Membrane</location>
        <topology evidence="1">Single-pass type I membrane protein</topology>
    </subcellularLocation>
</comment>
<dbReference type="GO" id="GO:0030425">
    <property type="term" value="C:dendrite"/>
    <property type="evidence" value="ECO:0007669"/>
    <property type="project" value="TreeGrafter"/>
</dbReference>
<dbReference type="InterPro" id="IPR008266">
    <property type="entry name" value="Tyr_kinase_AS"/>
</dbReference>
<keyword evidence="8" id="KW-1133">Transmembrane helix</keyword>
<dbReference type="InterPro" id="IPR027936">
    <property type="entry name" value="Eph_TM"/>
</dbReference>
<evidence type="ECO:0000256" key="13">
    <source>
        <dbReference type="PROSITE-ProRule" id="PRU10141"/>
    </source>
</evidence>
<evidence type="ECO:0000256" key="4">
    <source>
        <dbReference type="ARBA" id="ARBA00022692"/>
    </source>
</evidence>
<evidence type="ECO:0000256" key="9">
    <source>
        <dbReference type="ARBA" id="ARBA00023136"/>
    </source>
</evidence>
<evidence type="ECO:0000256" key="11">
    <source>
        <dbReference type="ARBA" id="ARBA00023170"/>
    </source>
</evidence>
<dbReference type="InterPro" id="IPR017441">
    <property type="entry name" value="Protein_kinase_ATP_BS"/>
</dbReference>
<dbReference type="GO" id="GO:0005886">
    <property type="term" value="C:plasma membrane"/>
    <property type="evidence" value="ECO:0007669"/>
    <property type="project" value="TreeGrafter"/>
</dbReference>
<proteinExistence type="predicted"/>
<evidence type="ECO:0000256" key="2">
    <source>
        <dbReference type="ARBA" id="ARBA00011902"/>
    </source>
</evidence>
<keyword evidence="7 13" id="KW-0067">ATP-binding</keyword>
<dbReference type="InterPro" id="IPR050449">
    <property type="entry name" value="Ephrin_rcpt_TKs"/>
</dbReference>
<evidence type="ECO:0000256" key="1">
    <source>
        <dbReference type="ARBA" id="ARBA00004479"/>
    </source>
</evidence>
<evidence type="ECO:0000256" key="6">
    <source>
        <dbReference type="ARBA" id="ARBA00022777"/>
    </source>
</evidence>
<dbReference type="PROSITE" id="PS50011">
    <property type="entry name" value="PROTEIN_KINASE_DOM"/>
    <property type="match status" value="1"/>
</dbReference>
<feature type="domain" description="Protein kinase" evidence="14">
    <location>
        <begin position="93"/>
        <end position="354"/>
    </location>
</feature>
<dbReference type="Ensembl" id="ENSSTUT00000031578.1">
    <property type="protein sequence ID" value="ENSSTUP00000030190.1"/>
    <property type="gene ID" value="ENSSTUG00000012692.1"/>
</dbReference>
<sequence>VDWLECEPVILSTLCVCFGLVVHLSKGQCVIVSPRCQWYIKSKMSSDDKRRTNYQNGHALPYPGVKTYVDPDTYEDPTQAVHEFAKEIDPTRIRIERVIGAGEFGEVCSGRLRTLGKREIAVAIKTLKGGYVERQRRDFLREASIMGQFDNPNIIRLEGVVTKSRPVMIVVEYMENGSLDSFLRKHDGHFTVIQLVGMLRGIASGMRYLSDMGYVHRDLAARNILVNSNLVCKVSDFGLSRVLEDDPEAAYTTTGGKIPIRWTAPEAISYRKFSSASDAWSYGIVMWEVMSYGERPYWEMSNQDVILSIEEGYRLPAPMGCPVVLHQLMLHCWQKERSQRPKFTDVVSFLDKLIRNPSSLLALVEDIQGYITFMSFNRHSDFTHEPIQE</sequence>
<feature type="binding site" evidence="13">
    <location>
        <position position="125"/>
    </location>
    <ligand>
        <name>ATP</name>
        <dbReference type="ChEBI" id="CHEBI:30616"/>
    </ligand>
</feature>
<evidence type="ECO:0000256" key="5">
    <source>
        <dbReference type="ARBA" id="ARBA00022741"/>
    </source>
</evidence>
<dbReference type="Pfam" id="PF14575">
    <property type="entry name" value="EphA2_TM"/>
    <property type="match status" value="1"/>
</dbReference>
<name>A0A673Y6Q4_SALTR</name>
<keyword evidence="10" id="KW-0829">Tyrosine-protein kinase</keyword>
<dbReference type="PRINTS" id="PR00109">
    <property type="entry name" value="TYRKINASE"/>
</dbReference>
<gene>
    <name evidence="15" type="primary">epha6</name>
</gene>
<dbReference type="OMA" id="IVIWECV"/>
<dbReference type="PROSITE" id="PS00109">
    <property type="entry name" value="PROTEIN_KINASE_TYR"/>
    <property type="match status" value="1"/>
</dbReference>
<dbReference type="GO" id="GO:0007411">
    <property type="term" value="P:axon guidance"/>
    <property type="evidence" value="ECO:0007669"/>
    <property type="project" value="TreeGrafter"/>
</dbReference>
<dbReference type="FunFam" id="3.30.200.20:FF:000001">
    <property type="entry name" value="Ephrin type-A receptor 5"/>
    <property type="match status" value="1"/>
</dbReference>
<dbReference type="CDD" id="cd05066">
    <property type="entry name" value="PTKc_EphR_A"/>
    <property type="match status" value="1"/>
</dbReference>
<dbReference type="PANTHER" id="PTHR46877">
    <property type="entry name" value="EPH RECEPTOR A5"/>
    <property type="match status" value="1"/>
</dbReference>
<reference evidence="15" key="1">
    <citation type="submission" date="2025-08" db="UniProtKB">
        <authorList>
            <consortium name="Ensembl"/>
        </authorList>
    </citation>
    <scope>IDENTIFICATION</scope>
</reference>
<evidence type="ECO:0000313" key="16">
    <source>
        <dbReference type="Proteomes" id="UP000472277"/>
    </source>
</evidence>
<evidence type="ECO:0000256" key="7">
    <source>
        <dbReference type="ARBA" id="ARBA00022840"/>
    </source>
</evidence>
<evidence type="ECO:0000256" key="10">
    <source>
        <dbReference type="ARBA" id="ARBA00023137"/>
    </source>
</evidence>
<keyword evidence="5 13" id="KW-0547">Nucleotide-binding</keyword>
<keyword evidence="6" id="KW-0418">Kinase</keyword>
<evidence type="ECO:0000313" key="15">
    <source>
        <dbReference type="Ensembl" id="ENSSTUP00000030190.1"/>
    </source>
</evidence>
<dbReference type="Proteomes" id="UP000472277">
    <property type="component" value="Chromosome 20"/>
</dbReference>